<keyword evidence="2" id="KW-0805">Transcription regulation</keyword>
<evidence type="ECO:0000256" key="4">
    <source>
        <dbReference type="ARBA" id="ARBA00023163"/>
    </source>
</evidence>
<organism evidence="7 8">
    <name type="scientific">Kineococcus gynurae</name>
    <dbReference type="NCBI Taxonomy" id="452979"/>
    <lineage>
        <taxon>Bacteria</taxon>
        <taxon>Bacillati</taxon>
        <taxon>Actinomycetota</taxon>
        <taxon>Actinomycetes</taxon>
        <taxon>Kineosporiales</taxon>
        <taxon>Kineosporiaceae</taxon>
        <taxon>Kineococcus</taxon>
    </lineage>
</organism>
<dbReference type="Pfam" id="PF00440">
    <property type="entry name" value="TetR_N"/>
    <property type="match status" value="1"/>
</dbReference>
<keyword evidence="4" id="KW-0804">Transcription</keyword>
<dbReference type="PANTHER" id="PTHR30055:SF175">
    <property type="entry name" value="HTH-TYPE TRANSCRIPTIONAL REPRESSOR KSTR2"/>
    <property type="match status" value="1"/>
</dbReference>
<dbReference type="PROSITE" id="PS50977">
    <property type="entry name" value="HTH_TETR_2"/>
    <property type="match status" value="1"/>
</dbReference>
<feature type="domain" description="HTH tetR-type" evidence="6">
    <location>
        <begin position="9"/>
        <end position="69"/>
    </location>
</feature>
<accession>A0ABV5LT96</accession>
<evidence type="ECO:0000256" key="5">
    <source>
        <dbReference type="PROSITE-ProRule" id="PRU00335"/>
    </source>
</evidence>
<evidence type="ECO:0000313" key="7">
    <source>
        <dbReference type="EMBL" id="MFB9377312.1"/>
    </source>
</evidence>
<keyword evidence="8" id="KW-1185">Reference proteome</keyword>
<feature type="DNA-binding region" description="H-T-H motif" evidence="5">
    <location>
        <begin position="32"/>
        <end position="51"/>
    </location>
</feature>
<name>A0ABV5LT96_9ACTN</name>
<reference evidence="7 8" key="1">
    <citation type="submission" date="2024-09" db="EMBL/GenBank/DDBJ databases">
        <authorList>
            <person name="Sun Q."/>
            <person name="Mori K."/>
        </authorList>
    </citation>
    <scope>NUCLEOTIDE SEQUENCE [LARGE SCALE GENOMIC DNA]</scope>
    <source>
        <strain evidence="7 8">TISTR 1856</strain>
    </source>
</reference>
<dbReference type="Proteomes" id="UP001589748">
    <property type="component" value="Unassembled WGS sequence"/>
</dbReference>
<dbReference type="SUPFAM" id="SSF46689">
    <property type="entry name" value="Homeodomain-like"/>
    <property type="match status" value="1"/>
</dbReference>
<dbReference type="PANTHER" id="PTHR30055">
    <property type="entry name" value="HTH-TYPE TRANSCRIPTIONAL REGULATOR RUTR"/>
    <property type="match status" value="1"/>
</dbReference>
<evidence type="ECO:0000256" key="1">
    <source>
        <dbReference type="ARBA" id="ARBA00022491"/>
    </source>
</evidence>
<evidence type="ECO:0000313" key="8">
    <source>
        <dbReference type="Proteomes" id="UP001589748"/>
    </source>
</evidence>
<dbReference type="EMBL" id="JBHMDM010000005">
    <property type="protein sequence ID" value="MFB9377312.1"/>
    <property type="molecule type" value="Genomic_DNA"/>
</dbReference>
<dbReference type="InterPro" id="IPR050109">
    <property type="entry name" value="HTH-type_TetR-like_transc_reg"/>
</dbReference>
<evidence type="ECO:0000256" key="2">
    <source>
        <dbReference type="ARBA" id="ARBA00023015"/>
    </source>
</evidence>
<gene>
    <name evidence="7" type="ORF">ACFFVI_10040</name>
</gene>
<protein>
    <submittedName>
        <fullName evidence="7">TetR/AcrR family transcriptional regulator</fullName>
    </submittedName>
</protein>
<dbReference type="RefSeq" id="WP_380139250.1">
    <property type="nucleotide sequence ID" value="NZ_JBHLUI010000010.1"/>
</dbReference>
<dbReference type="InterPro" id="IPR001647">
    <property type="entry name" value="HTH_TetR"/>
</dbReference>
<dbReference type="Gene3D" id="1.10.357.10">
    <property type="entry name" value="Tetracycline Repressor, domain 2"/>
    <property type="match status" value="1"/>
</dbReference>
<dbReference type="PRINTS" id="PR00455">
    <property type="entry name" value="HTHTETR"/>
</dbReference>
<keyword evidence="3 5" id="KW-0238">DNA-binding</keyword>
<comment type="caution">
    <text evidence="7">The sequence shown here is derived from an EMBL/GenBank/DDBJ whole genome shotgun (WGS) entry which is preliminary data.</text>
</comment>
<sequence length="190" mass="20176">MSLLRPTREQIQSEIVDTAARLFARHGFEQTSLQRVADAVGYSKAGLLHHFPTKESLQEAAIDSCLHLVDDLRERAEGLPVGVGRDRALLEGVVDLAQARTGLVSLLITSGVAAEAPSERVQAVFDGLVRSFDPTLEHEPDPGRLVRLTVALGGIALTVVACREDPAITPEVLAPQLLAAAVGALGHPTV</sequence>
<evidence type="ECO:0000256" key="3">
    <source>
        <dbReference type="ARBA" id="ARBA00023125"/>
    </source>
</evidence>
<proteinExistence type="predicted"/>
<evidence type="ECO:0000259" key="6">
    <source>
        <dbReference type="PROSITE" id="PS50977"/>
    </source>
</evidence>
<keyword evidence="1" id="KW-0678">Repressor</keyword>
<dbReference type="InterPro" id="IPR009057">
    <property type="entry name" value="Homeodomain-like_sf"/>
</dbReference>